<dbReference type="SUPFAM" id="SSF50891">
    <property type="entry name" value="Cyclophilin-like"/>
    <property type="match status" value="1"/>
</dbReference>
<gene>
    <name evidence="6" type="ORF">HGB41_08415</name>
</gene>
<evidence type="ECO:0000259" key="5">
    <source>
        <dbReference type="PROSITE" id="PS50072"/>
    </source>
</evidence>
<dbReference type="Pfam" id="PF00160">
    <property type="entry name" value="Pro_isomerase"/>
    <property type="match status" value="1"/>
</dbReference>
<keyword evidence="3 6" id="KW-0413">Isomerase</keyword>
<dbReference type="Gene3D" id="2.40.100.10">
    <property type="entry name" value="Cyclophilin-like"/>
    <property type="match status" value="1"/>
</dbReference>
<feature type="signal peptide" evidence="4">
    <location>
        <begin position="1"/>
        <end position="25"/>
    </location>
</feature>
<evidence type="ECO:0000256" key="1">
    <source>
        <dbReference type="ARBA" id="ARBA00013194"/>
    </source>
</evidence>
<dbReference type="EC" id="5.2.1.8" evidence="1"/>
<dbReference type="InterPro" id="IPR044665">
    <property type="entry name" value="E_coli_cyclophilin_A-like"/>
</dbReference>
<dbReference type="Proteomes" id="UP000533905">
    <property type="component" value="Unassembled WGS sequence"/>
</dbReference>
<dbReference type="InterPro" id="IPR002130">
    <property type="entry name" value="Cyclophilin-type_PPIase_dom"/>
</dbReference>
<evidence type="ECO:0000313" key="6">
    <source>
        <dbReference type="EMBL" id="NNG23023.1"/>
    </source>
</evidence>
<protein>
    <recommendedName>
        <fullName evidence="1">peptidylprolyl isomerase</fullName>
        <ecNumber evidence="1">5.2.1.8</ecNumber>
    </recommendedName>
</protein>
<evidence type="ECO:0000256" key="2">
    <source>
        <dbReference type="ARBA" id="ARBA00023110"/>
    </source>
</evidence>
<dbReference type="PROSITE" id="PS50072">
    <property type="entry name" value="CSA_PPIASE_2"/>
    <property type="match status" value="1"/>
</dbReference>
<reference evidence="6 7" key="1">
    <citation type="submission" date="2020-04" db="EMBL/GenBank/DDBJ databases">
        <title>Massilia sp. nov., a cold adapted bacteria isolated from Arctic soil.</title>
        <authorList>
            <person name="Son J."/>
            <person name="Ka J.-O."/>
        </authorList>
    </citation>
    <scope>NUCLEOTIDE SEQUENCE [LARGE SCALE GENOMIC DNA]</scope>
    <source>
        <strain evidence="6 7">ML15P13</strain>
    </source>
</reference>
<dbReference type="RefSeq" id="WP_171083069.1">
    <property type="nucleotide sequence ID" value="NZ_JABAIV010000002.1"/>
</dbReference>
<keyword evidence="4" id="KW-0732">Signal</keyword>
<accession>A0A7Y2NZD3</accession>
<proteinExistence type="predicted"/>
<name>A0A7Y2NZD3_9BURK</name>
<feature type="domain" description="PPIase cyclophilin-type" evidence="5">
    <location>
        <begin position="74"/>
        <end position="260"/>
    </location>
</feature>
<evidence type="ECO:0000313" key="7">
    <source>
        <dbReference type="Proteomes" id="UP000533905"/>
    </source>
</evidence>
<keyword evidence="2" id="KW-0697">Rotamase</keyword>
<evidence type="ECO:0000256" key="4">
    <source>
        <dbReference type="SAM" id="SignalP"/>
    </source>
</evidence>
<dbReference type="GO" id="GO:0003755">
    <property type="term" value="F:peptidyl-prolyl cis-trans isomerase activity"/>
    <property type="evidence" value="ECO:0007669"/>
    <property type="project" value="UniProtKB-KW"/>
</dbReference>
<evidence type="ECO:0000256" key="3">
    <source>
        <dbReference type="ARBA" id="ARBA00023235"/>
    </source>
</evidence>
<sequence>MTASFTTHALATAALALLAAASVHAAPALAPTSAAKAAAKELAPKPSLADVVKASKPSDWRPLDPENTLYMELPTGRVILELAPSFAPKTAANIRALVRENYFDGLFIIRSQDGFVVQWGDPDEENPKPFKAAKTVKAEFTVPIKGTGTFTRLKDGDVYAPQVGHVNGFPAARDPAKGNTWLVHCPAMVGVARDAEADTGNGSQLYAVTGHAPRQLDRNITVVGRIVSGMPLLSVQPRGTAASGFYEKPEQRMPIKAVRIAADVPEAERSKFEVMRTESATYQAAVDAQRNRGGPWTKVAAGKIDLCSAPIPVREQK</sequence>
<dbReference type="EMBL" id="JABAIV010000002">
    <property type="protein sequence ID" value="NNG23023.1"/>
    <property type="molecule type" value="Genomic_DNA"/>
</dbReference>
<organism evidence="6 7">
    <name type="scientific">Telluria aromaticivorans</name>
    <dbReference type="NCBI Taxonomy" id="2725995"/>
    <lineage>
        <taxon>Bacteria</taxon>
        <taxon>Pseudomonadati</taxon>
        <taxon>Pseudomonadota</taxon>
        <taxon>Betaproteobacteria</taxon>
        <taxon>Burkholderiales</taxon>
        <taxon>Oxalobacteraceae</taxon>
        <taxon>Telluria group</taxon>
        <taxon>Telluria</taxon>
    </lineage>
</organism>
<comment type="caution">
    <text evidence="6">The sequence shown here is derived from an EMBL/GenBank/DDBJ whole genome shotgun (WGS) entry which is preliminary data.</text>
</comment>
<dbReference type="PANTHER" id="PTHR43246">
    <property type="entry name" value="PEPTIDYL-PROLYL CIS-TRANS ISOMERASE CYP38, CHLOROPLASTIC"/>
    <property type="match status" value="1"/>
</dbReference>
<feature type="chain" id="PRO_5030699046" description="peptidylprolyl isomerase" evidence="4">
    <location>
        <begin position="26"/>
        <end position="317"/>
    </location>
</feature>
<dbReference type="AlphaFoldDB" id="A0A7Y2NZD3"/>
<keyword evidence="7" id="KW-1185">Reference proteome</keyword>
<dbReference type="InterPro" id="IPR029000">
    <property type="entry name" value="Cyclophilin-like_dom_sf"/>
</dbReference>